<accession>A0AAV2FM64</accession>
<keyword evidence="2" id="KW-1185">Reference proteome</keyword>
<evidence type="ECO:0000313" key="2">
    <source>
        <dbReference type="Proteomes" id="UP001497516"/>
    </source>
</evidence>
<protein>
    <submittedName>
        <fullName evidence="1">Uncharacterized protein</fullName>
    </submittedName>
</protein>
<dbReference type="AlphaFoldDB" id="A0AAV2FM64"/>
<reference evidence="1 2" key="1">
    <citation type="submission" date="2024-04" db="EMBL/GenBank/DDBJ databases">
        <authorList>
            <person name="Fracassetti M."/>
        </authorList>
    </citation>
    <scope>NUCLEOTIDE SEQUENCE [LARGE SCALE GENOMIC DNA]</scope>
</reference>
<dbReference type="Proteomes" id="UP001497516">
    <property type="component" value="Chromosome 7"/>
</dbReference>
<organism evidence="1 2">
    <name type="scientific">Linum trigynum</name>
    <dbReference type="NCBI Taxonomy" id="586398"/>
    <lineage>
        <taxon>Eukaryota</taxon>
        <taxon>Viridiplantae</taxon>
        <taxon>Streptophyta</taxon>
        <taxon>Embryophyta</taxon>
        <taxon>Tracheophyta</taxon>
        <taxon>Spermatophyta</taxon>
        <taxon>Magnoliopsida</taxon>
        <taxon>eudicotyledons</taxon>
        <taxon>Gunneridae</taxon>
        <taxon>Pentapetalae</taxon>
        <taxon>rosids</taxon>
        <taxon>fabids</taxon>
        <taxon>Malpighiales</taxon>
        <taxon>Linaceae</taxon>
        <taxon>Linum</taxon>
    </lineage>
</organism>
<gene>
    <name evidence="1" type="ORF">LTRI10_LOCUS39609</name>
</gene>
<proteinExistence type="predicted"/>
<evidence type="ECO:0000313" key="1">
    <source>
        <dbReference type="EMBL" id="CAL1399421.1"/>
    </source>
</evidence>
<name>A0AAV2FM64_9ROSI</name>
<sequence length="99" mass="10839">MKLITAKPFSEEVGHLVLRSNLRGKDGSPGDVILDKVTIKFDMLSLFVKKWIVVNVKSSLVVAMKNHGTRLNNTKFAAKGTKPKYLTSNTGHGSVLSLD</sequence>
<dbReference type="EMBL" id="OZ034820">
    <property type="protein sequence ID" value="CAL1399421.1"/>
    <property type="molecule type" value="Genomic_DNA"/>
</dbReference>